<feature type="region of interest" description="Disordered" evidence="1">
    <location>
        <begin position="241"/>
        <end position="278"/>
    </location>
</feature>
<dbReference type="Proteomes" id="UP001217417">
    <property type="component" value="Unassembled WGS sequence"/>
</dbReference>
<dbReference type="RefSeq" id="XP_056042526.1">
    <property type="nucleotide sequence ID" value="XM_056184324.1"/>
</dbReference>
<feature type="region of interest" description="Disordered" evidence="1">
    <location>
        <begin position="1"/>
        <end position="27"/>
    </location>
</feature>
<organism evidence="2 3">
    <name type="scientific">Lipomyces tetrasporus</name>
    <dbReference type="NCBI Taxonomy" id="54092"/>
    <lineage>
        <taxon>Eukaryota</taxon>
        <taxon>Fungi</taxon>
        <taxon>Dikarya</taxon>
        <taxon>Ascomycota</taxon>
        <taxon>Saccharomycotina</taxon>
        <taxon>Lipomycetes</taxon>
        <taxon>Lipomycetales</taxon>
        <taxon>Lipomycetaceae</taxon>
        <taxon>Lipomyces</taxon>
    </lineage>
</organism>
<evidence type="ECO:0000313" key="2">
    <source>
        <dbReference type="EMBL" id="KAJ8099076.1"/>
    </source>
</evidence>
<protein>
    <submittedName>
        <fullName evidence="2">Uncharacterized protein</fullName>
    </submittedName>
</protein>
<feature type="compositionally biased region" description="Acidic residues" evidence="1">
    <location>
        <begin position="257"/>
        <end position="267"/>
    </location>
</feature>
<comment type="caution">
    <text evidence="2">The sequence shown here is derived from an EMBL/GenBank/DDBJ whole genome shotgun (WGS) entry which is preliminary data.</text>
</comment>
<gene>
    <name evidence="2" type="ORF">POJ06DRAFT_127316</name>
</gene>
<reference evidence="2" key="1">
    <citation type="submission" date="2023-03" db="EMBL/GenBank/DDBJ databases">
        <title>Near-Complete genome sequence of Lipomyces tetrasporous NRRL Y-64009, an oleaginous yeast capable of growing on lignocellulosic hydrolysates.</title>
        <authorList>
            <consortium name="Lawrence Berkeley National Laboratory"/>
            <person name="Jagtap S.S."/>
            <person name="Liu J.-J."/>
            <person name="Walukiewicz H.E."/>
            <person name="Pangilinan J."/>
            <person name="Lipzen A."/>
            <person name="Ahrendt S."/>
            <person name="Koriabine M."/>
            <person name="Cobaugh K."/>
            <person name="Salamov A."/>
            <person name="Yoshinaga Y."/>
            <person name="Ng V."/>
            <person name="Daum C."/>
            <person name="Grigoriev I.V."/>
            <person name="Slininger P.J."/>
            <person name="Dien B.S."/>
            <person name="Jin Y.-S."/>
            <person name="Rao C.V."/>
        </authorList>
    </citation>
    <scope>NUCLEOTIDE SEQUENCE</scope>
    <source>
        <strain evidence="2">NRRL Y-64009</strain>
    </source>
</reference>
<sequence length="551" mass="60689">MRRQSKFARIFGKNGSKDESHHEFTQSSFKDVATTRSTFRFGTLFKSKKPSKRDFLLEPTAEDTIPSAAEIPNHDLDGTIKDGDYGINASVAKTMKSRGPSKTLKRTLRTIFSKQNQKASRKEIPFDLPAKVIVDATDVQHRVVHHNGSIATDITTTTHEVAVQPVLDANAVPEDTLPVWSFTSCFLDQENAKLGRTKDSTYFKNAKGLHPISHQVGQLMGTLRSKDPPVASVVEINELHPANDSGYSADHQSASNLDEEEPNDQEQDSVKATGSQELSIETVSGKALRISEVTTTDQHYTFAAVEQPSLMASDSDDNVHNCIDDTLDAVNAFLRSDERVSEQAIYELDSAVEEVFPFNVSNNALRRNYRTMFDTSDAPEVTARDATSIFQIGTADSVFGLMATFMRYMLSESEDRRPVSPASSNSSSVASTYTNFFTRGFGGSCQNADVAGNYEPQVQNILKDSWDFISAYIPKDITRLIGSKTQRDQADHSVWQGLDHLGSGNLYGSVNYSPMKQIEPGVFTASDSTMIKGATSALLQPKLPGLKRLLK</sequence>
<dbReference type="EMBL" id="JARPMG010000007">
    <property type="protein sequence ID" value="KAJ8099076.1"/>
    <property type="molecule type" value="Genomic_DNA"/>
</dbReference>
<feature type="compositionally biased region" description="Basic and acidic residues" evidence="1">
    <location>
        <begin position="15"/>
        <end position="24"/>
    </location>
</feature>
<dbReference type="AlphaFoldDB" id="A0AAD7QPV9"/>
<dbReference type="GeneID" id="80879490"/>
<name>A0AAD7QPV9_9ASCO</name>
<evidence type="ECO:0000256" key="1">
    <source>
        <dbReference type="SAM" id="MobiDB-lite"/>
    </source>
</evidence>
<evidence type="ECO:0000313" key="3">
    <source>
        <dbReference type="Proteomes" id="UP001217417"/>
    </source>
</evidence>
<accession>A0AAD7QPV9</accession>
<proteinExistence type="predicted"/>
<keyword evidence="3" id="KW-1185">Reference proteome</keyword>